<accession>A0A2W2DBA8</accession>
<comment type="caution">
    <text evidence="1">The sequence shown here is derived from an EMBL/GenBank/DDBJ whole genome shotgun (WGS) entry which is preliminary data.</text>
</comment>
<evidence type="ECO:0000313" key="1">
    <source>
        <dbReference type="EMBL" id="PZG02515.1"/>
    </source>
</evidence>
<keyword evidence="2" id="KW-1185">Reference proteome</keyword>
<dbReference type="EMBL" id="POUB01000007">
    <property type="protein sequence ID" value="PZG02515.1"/>
    <property type="molecule type" value="Genomic_DNA"/>
</dbReference>
<evidence type="ECO:0000313" key="2">
    <source>
        <dbReference type="Proteomes" id="UP000248749"/>
    </source>
</evidence>
<sequence>MAAISATLVPFDWALSRRQAVAADAPTSEWTDPHCGGYGVNYTGQATNWWSGGPSECHGGWRRGGRPCNAENRHWDGHFTYSSPWYEDVWSQRTTHYCNGRNAWRWSAPSGNTFRCSDAWTHIYWSDGTDRADLTIAVCFVGVYG</sequence>
<gene>
    <name evidence="1" type="ORF">C1I99_02005</name>
</gene>
<organism evidence="1 2">
    <name type="scientific">Micromonospora deserti</name>
    <dbReference type="NCBI Taxonomy" id="2070366"/>
    <lineage>
        <taxon>Bacteria</taxon>
        <taxon>Bacillati</taxon>
        <taxon>Actinomycetota</taxon>
        <taxon>Actinomycetes</taxon>
        <taxon>Micromonosporales</taxon>
        <taxon>Micromonosporaceae</taxon>
        <taxon>Micromonospora</taxon>
    </lineage>
</organism>
<reference evidence="1 2" key="1">
    <citation type="submission" date="2018-01" db="EMBL/GenBank/DDBJ databases">
        <title>Draft genome sequence of Salinispora sp. 13K206.</title>
        <authorList>
            <person name="Sahin N."/>
            <person name="Saygin H."/>
            <person name="Ay H."/>
        </authorList>
    </citation>
    <scope>NUCLEOTIDE SEQUENCE [LARGE SCALE GENOMIC DNA]</scope>
    <source>
        <strain evidence="1 2">13K206</strain>
    </source>
</reference>
<protein>
    <submittedName>
        <fullName evidence="1">Uncharacterized protein</fullName>
    </submittedName>
</protein>
<proteinExistence type="predicted"/>
<dbReference type="AlphaFoldDB" id="A0A2W2DBA8"/>
<dbReference type="Proteomes" id="UP000248749">
    <property type="component" value="Unassembled WGS sequence"/>
</dbReference>
<name>A0A2W2DBA8_9ACTN</name>